<keyword evidence="1" id="KW-0732">Signal</keyword>
<sequence>MRLATVIVLLGTSLGAIASAQASADADFDALTLADTANVTVSAPSRWRGAFEIALANYGAASQTRDTHGSDTFRVGSSFAYDGTLVDGWRAVVSNRIDMGWRRADGNATAIDTFKQAYVSRQATPSFLMDVGRINVREGVGSGFNPTDFFKAGALRSIVSIDPASLRENRLGTVMLRAQTLWAGGSLSMLVSPRLAGRSSDAALSPDFGATNHEWRYLISGTQRLFQGFSPQWLVYGGARISPQLGINATALVGDATVAFFEYAGGRGKALADGPAVGDRFHSRLSSGVTRTLPGKVSVTLEYDYDGLSANRSTWHALSFDPARYGSYRDAVSRNQELTTRQSIFAYVTWQDSIVRHLDTTLMGRYDLVDHSAFTWVEARYHWPRIDLAVQWQADCGGAHSTFGAAAQSEVLQAIATFYF</sequence>
<dbReference type="AlphaFoldDB" id="A0A2N7VI85"/>
<gene>
    <name evidence="2" type="ORF">C0Z18_22235</name>
</gene>
<dbReference type="Proteomes" id="UP000235616">
    <property type="component" value="Unassembled WGS sequence"/>
</dbReference>
<evidence type="ECO:0000313" key="2">
    <source>
        <dbReference type="EMBL" id="PMS16864.1"/>
    </source>
</evidence>
<dbReference type="OrthoDB" id="6495687at2"/>
<dbReference type="RefSeq" id="WP_102647605.1">
    <property type="nucleotide sequence ID" value="NZ_PNYA01000022.1"/>
</dbReference>
<name>A0A2N7VI85_9BURK</name>
<feature type="chain" id="PRO_5014653316" description="Porin" evidence="1">
    <location>
        <begin position="19"/>
        <end position="420"/>
    </location>
</feature>
<proteinExistence type="predicted"/>
<comment type="caution">
    <text evidence="2">The sequence shown here is derived from an EMBL/GenBank/DDBJ whole genome shotgun (WGS) entry which is preliminary data.</text>
</comment>
<reference evidence="2 3" key="1">
    <citation type="submission" date="2018-01" db="EMBL/GenBank/DDBJ databases">
        <title>Whole genome analyses suggest that Burkholderia sensu lato contains two further novel genera in the rhizoxinica-symbiotica group Mycetohabitans gen. nov., and Trinickia gen. nov.: implications for the evolution of diazotrophy and nodulation in the Burkholderiaceae.</title>
        <authorList>
            <person name="Estrada-de los Santos P."/>
            <person name="Palmer M."/>
            <person name="Chavez-Ramirez B."/>
            <person name="Beukes C."/>
            <person name="Steenkamp E.T."/>
            <person name="Hirsch A.M."/>
            <person name="Manyaka P."/>
            <person name="Maluk M."/>
            <person name="Lafos M."/>
            <person name="Crook M."/>
            <person name="Gross E."/>
            <person name="Simon M.F."/>
            <person name="Bueno dos Reis Junior F."/>
            <person name="Poole P.S."/>
            <person name="Venter S.N."/>
            <person name="James E.K."/>
        </authorList>
    </citation>
    <scope>NUCLEOTIDE SEQUENCE [LARGE SCALE GENOMIC DNA]</scope>
    <source>
        <strain evidence="2 3">GIMN1.004</strain>
    </source>
</reference>
<evidence type="ECO:0000313" key="3">
    <source>
        <dbReference type="Proteomes" id="UP000235616"/>
    </source>
</evidence>
<evidence type="ECO:0000256" key="1">
    <source>
        <dbReference type="SAM" id="SignalP"/>
    </source>
</evidence>
<protein>
    <recommendedName>
        <fullName evidence="4">Porin</fullName>
    </recommendedName>
</protein>
<organism evidence="2 3">
    <name type="scientific">Trinickia dabaoshanensis</name>
    <dbReference type="NCBI Taxonomy" id="564714"/>
    <lineage>
        <taxon>Bacteria</taxon>
        <taxon>Pseudomonadati</taxon>
        <taxon>Pseudomonadota</taxon>
        <taxon>Betaproteobacteria</taxon>
        <taxon>Burkholderiales</taxon>
        <taxon>Burkholderiaceae</taxon>
        <taxon>Trinickia</taxon>
    </lineage>
</organism>
<dbReference type="EMBL" id="PNYA01000022">
    <property type="protein sequence ID" value="PMS16864.1"/>
    <property type="molecule type" value="Genomic_DNA"/>
</dbReference>
<accession>A0A2N7VI85</accession>
<feature type="signal peptide" evidence="1">
    <location>
        <begin position="1"/>
        <end position="18"/>
    </location>
</feature>
<keyword evidence="3" id="KW-1185">Reference proteome</keyword>
<evidence type="ECO:0008006" key="4">
    <source>
        <dbReference type="Google" id="ProtNLM"/>
    </source>
</evidence>